<evidence type="ECO:0000256" key="1">
    <source>
        <dbReference type="SAM" id="MobiDB-lite"/>
    </source>
</evidence>
<dbReference type="AlphaFoldDB" id="A0AAX4NYL2"/>
<accession>A0AAX4NYL2</accession>
<evidence type="ECO:0000313" key="3">
    <source>
        <dbReference type="Proteomes" id="UP001472866"/>
    </source>
</evidence>
<reference evidence="2 3" key="1">
    <citation type="submission" date="2024-03" db="EMBL/GenBank/DDBJ databases">
        <title>Complete genome sequence of the green alga Chloropicon roscoffensis RCC1871.</title>
        <authorList>
            <person name="Lemieux C."/>
            <person name="Pombert J.-F."/>
            <person name="Otis C."/>
            <person name="Turmel M."/>
        </authorList>
    </citation>
    <scope>NUCLEOTIDE SEQUENCE [LARGE SCALE GENOMIC DNA]</scope>
    <source>
        <strain evidence="2 3">RCC1871</strain>
    </source>
</reference>
<name>A0AAX4NYL2_9CHLO</name>
<protein>
    <submittedName>
        <fullName evidence="2">Uncharacterized protein</fullName>
    </submittedName>
</protein>
<dbReference type="Proteomes" id="UP001472866">
    <property type="component" value="Chromosome 01"/>
</dbReference>
<gene>
    <name evidence="2" type="ORF">HKI87_01g02280</name>
</gene>
<keyword evidence="3" id="KW-1185">Reference proteome</keyword>
<proteinExistence type="predicted"/>
<sequence>MLRRRDVLLRRGTGSVTSAGGRSPASRRPRGQRWLAERRRGPTAVAAGEGGPGDVSQEEERGDVPEDEFLLEQIRGNSLNPNTPLGRAVADACEELEDLAKIEREVQDEAFALLEKLGMKRGPVEGEAEDS</sequence>
<feature type="region of interest" description="Disordered" evidence="1">
    <location>
        <begin position="1"/>
        <end position="63"/>
    </location>
</feature>
<organism evidence="2 3">
    <name type="scientific">Chloropicon roscoffensis</name>
    <dbReference type="NCBI Taxonomy" id="1461544"/>
    <lineage>
        <taxon>Eukaryota</taxon>
        <taxon>Viridiplantae</taxon>
        <taxon>Chlorophyta</taxon>
        <taxon>Chloropicophyceae</taxon>
        <taxon>Chloropicales</taxon>
        <taxon>Chloropicaceae</taxon>
        <taxon>Chloropicon</taxon>
    </lineage>
</organism>
<evidence type="ECO:0000313" key="2">
    <source>
        <dbReference type="EMBL" id="WZN58704.1"/>
    </source>
</evidence>
<dbReference type="EMBL" id="CP151501">
    <property type="protein sequence ID" value="WZN58704.1"/>
    <property type="molecule type" value="Genomic_DNA"/>
</dbReference>